<organism evidence="16 17">
    <name type="scientific">Aedes albopictus</name>
    <name type="common">Asian tiger mosquito</name>
    <name type="synonym">Stegomyia albopicta</name>
    <dbReference type="NCBI Taxonomy" id="7160"/>
    <lineage>
        <taxon>Eukaryota</taxon>
        <taxon>Metazoa</taxon>
        <taxon>Ecdysozoa</taxon>
        <taxon>Arthropoda</taxon>
        <taxon>Hexapoda</taxon>
        <taxon>Insecta</taxon>
        <taxon>Pterygota</taxon>
        <taxon>Neoptera</taxon>
        <taxon>Endopterygota</taxon>
        <taxon>Diptera</taxon>
        <taxon>Nematocera</taxon>
        <taxon>Culicoidea</taxon>
        <taxon>Culicidae</taxon>
        <taxon>Culicinae</taxon>
        <taxon>Aedini</taxon>
        <taxon>Aedes</taxon>
        <taxon>Stegomyia</taxon>
    </lineage>
</organism>
<dbReference type="PANTHER" id="PTHR42643:SF30">
    <property type="entry name" value="IONOTROPIC RECEPTOR 40A-RELATED"/>
    <property type="match status" value="1"/>
</dbReference>
<proteinExistence type="predicted"/>
<dbReference type="GeneID" id="109428141"/>
<dbReference type="RefSeq" id="XP_029719392.2">
    <property type="nucleotide sequence ID" value="XM_029863532.2"/>
</dbReference>
<dbReference type="Pfam" id="PF24061">
    <property type="entry name" value="LBD_receptor"/>
    <property type="match status" value="1"/>
</dbReference>
<evidence type="ECO:0000256" key="11">
    <source>
        <dbReference type="ARBA" id="ARBA00023303"/>
    </source>
</evidence>
<evidence type="ECO:0000256" key="2">
    <source>
        <dbReference type="ARBA" id="ARBA00022448"/>
    </source>
</evidence>
<dbReference type="SUPFAM" id="SSF53850">
    <property type="entry name" value="Periplasmic binding protein-like II"/>
    <property type="match status" value="1"/>
</dbReference>
<evidence type="ECO:0000256" key="10">
    <source>
        <dbReference type="ARBA" id="ARBA00023286"/>
    </source>
</evidence>
<reference evidence="16" key="2">
    <citation type="submission" date="2025-05" db="UniProtKB">
        <authorList>
            <consortium name="EnsemblMetazoa"/>
        </authorList>
    </citation>
    <scope>IDENTIFICATION</scope>
    <source>
        <strain evidence="16">Foshan</strain>
    </source>
</reference>
<evidence type="ECO:0000256" key="3">
    <source>
        <dbReference type="ARBA" id="ARBA00022475"/>
    </source>
</evidence>
<keyword evidence="7 12" id="KW-0472">Membrane</keyword>
<evidence type="ECO:0000256" key="13">
    <source>
        <dbReference type="SAM" id="SignalP"/>
    </source>
</evidence>
<evidence type="ECO:0000256" key="1">
    <source>
        <dbReference type="ARBA" id="ARBA00004651"/>
    </source>
</evidence>
<evidence type="ECO:0000256" key="9">
    <source>
        <dbReference type="ARBA" id="ARBA00023180"/>
    </source>
</evidence>
<keyword evidence="3" id="KW-1003">Cell membrane</keyword>
<dbReference type="Gene3D" id="1.10.287.70">
    <property type="match status" value="1"/>
</dbReference>
<keyword evidence="10" id="KW-1071">Ligand-gated ion channel</keyword>
<keyword evidence="4 12" id="KW-0812">Transmembrane</keyword>
<feature type="domain" description="Ionotropic glutamate receptor L-glutamate and glycine-binding" evidence="14">
    <location>
        <begin position="220"/>
        <end position="311"/>
    </location>
</feature>
<name>A0ABM1XRS9_AEDAL</name>
<sequence length="599" mass="68342">MKGLSVLVVLLSIVTFDGCNGALEPISLNSNFYSDVIVQILQTYYSKSQVPVQINWMSSDPNKATQQDDLINQVLRSKSGNPNLLFHLANIMQRRPFYYNLIFVDSYSAFMHLMKNFNSLIYDFSGLYTIVMTDAPMDFNVISKMFSDMWQLGIASCILLNADLRPHQEAVNIFTYFPYTPGYCGVANPELIHSVYVNDMDMSSVNLFQNRFKNFHNCSLTIGTFEIRPFIIRDYTEDADTAKISGIEADMMSILSERLNFHAEYQFTPNETQWGFLGETNSTGLMRMIQHGEVDLGIGCLSFTKKRNELLKAGRGHYTSKLVFAIPEGRPYTPLEKLLRPFETRMWIAIGLCLLLGVLAVIGIQNSDLRHYFIGTDEDDPLMNMFNVVFGNAVLTSPDRCSARVVLISWIYYCFVIRSVYQGLLFQYLQQEQRWPQVESVDDIQREQFPYHMSDVAVRFFESAPHILNRTIFLPQESDSLGKALERLARGKLYGVVLVPIDSITYHNKYKTELGLVSRMKSELAILPLGIHYPKKSPLPKVFDKIIGDLHPSGLINFLAHSYGTFAFVQDDQNNQGEPMPLNNRHLLGSYVLYLILNA</sequence>
<dbReference type="EnsemblMetazoa" id="AALFPA23_002229.R1951">
    <property type="protein sequence ID" value="AALFPA23_002229.P1951"/>
    <property type="gene ID" value="AALFPA23_002229"/>
</dbReference>
<keyword evidence="5 12" id="KW-1133">Transmembrane helix</keyword>
<keyword evidence="2" id="KW-0813">Transport</keyword>
<evidence type="ECO:0000259" key="15">
    <source>
        <dbReference type="Pfam" id="PF24061"/>
    </source>
</evidence>
<dbReference type="InterPro" id="IPR019594">
    <property type="entry name" value="Glu/Gly-bd"/>
</dbReference>
<evidence type="ECO:0000313" key="17">
    <source>
        <dbReference type="Proteomes" id="UP000069940"/>
    </source>
</evidence>
<feature type="transmembrane region" description="Helical" evidence="12">
    <location>
        <begin position="346"/>
        <end position="364"/>
    </location>
</feature>
<reference evidence="17" key="1">
    <citation type="journal article" date="2015" name="Proc. Natl. Acad. Sci. U.S.A.">
        <title>Genome sequence of the Asian Tiger mosquito, Aedes albopictus, reveals insights into its biology, genetics, and evolution.</title>
        <authorList>
            <person name="Chen X.G."/>
            <person name="Jiang X."/>
            <person name="Gu J."/>
            <person name="Xu M."/>
            <person name="Wu Y."/>
            <person name="Deng Y."/>
            <person name="Zhang C."/>
            <person name="Bonizzoni M."/>
            <person name="Dermauw W."/>
            <person name="Vontas J."/>
            <person name="Armbruster P."/>
            <person name="Huang X."/>
            <person name="Yang Y."/>
            <person name="Zhang H."/>
            <person name="He W."/>
            <person name="Peng H."/>
            <person name="Liu Y."/>
            <person name="Wu K."/>
            <person name="Chen J."/>
            <person name="Lirakis M."/>
            <person name="Topalis P."/>
            <person name="Van Leeuwen T."/>
            <person name="Hall A.B."/>
            <person name="Jiang X."/>
            <person name="Thorpe C."/>
            <person name="Mueller R.L."/>
            <person name="Sun C."/>
            <person name="Waterhouse R.M."/>
            <person name="Yan G."/>
            <person name="Tu Z.J."/>
            <person name="Fang X."/>
            <person name="James A.A."/>
        </authorList>
    </citation>
    <scope>NUCLEOTIDE SEQUENCE [LARGE SCALE GENOMIC DNA]</scope>
    <source>
        <strain evidence="17">Foshan</strain>
    </source>
</reference>
<comment type="subcellular location">
    <subcellularLocation>
        <location evidence="1">Cell membrane</location>
        <topology evidence="1">Multi-pass membrane protein</topology>
    </subcellularLocation>
</comment>
<evidence type="ECO:0000256" key="6">
    <source>
        <dbReference type="ARBA" id="ARBA00023065"/>
    </source>
</evidence>
<evidence type="ECO:0000256" key="12">
    <source>
        <dbReference type="SAM" id="Phobius"/>
    </source>
</evidence>
<evidence type="ECO:0000256" key="7">
    <source>
        <dbReference type="ARBA" id="ARBA00023136"/>
    </source>
</evidence>
<evidence type="ECO:0000256" key="5">
    <source>
        <dbReference type="ARBA" id="ARBA00022989"/>
    </source>
</evidence>
<keyword evidence="17" id="KW-1185">Reference proteome</keyword>
<dbReference type="Pfam" id="PF10613">
    <property type="entry name" value="Lig_chan-Glu_bd"/>
    <property type="match status" value="1"/>
</dbReference>
<keyword evidence="6" id="KW-0406">Ion transport</keyword>
<evidence type="ECO:0000259" key="14">
    <source>
        <dbReference type="Pfam" id="PF10613"/>
    </source>
</evidence>
<keyword evidence="13" id="KW-0732">Signal</keyword>
<dbReference type="PANTHER" id="PTHR42643">
    <property type="entry name" value="IONOTROPIC RECEPTOR 20A-RELATED"/>
    <property type="match status" value="1"/>
</dbReference>
<feature type="domain" description="Putative ionotropic receptor ligand binding" evidence="15">
    <location>
        <begin position="27"/>
        <end position="214"/>
    </location>
</feature>
<dbReference type="Gene3D" id="3.40.190.10">
    <property type="entry name" value="Periplasmic binding protein-like II"/>
    <property type="match status" value="1"/>
</dbReference>
<keyword evidence="8" id="KW-0675">Receptor</keyword>
<dbReference type="InterPro" id="IPR052192">
    <property type="entry name" value="Insect_Ionotropic_Sensory_Rcpt"/>
</dbReference>
<protein>
    <recommendedName>
        <fullName evidence="18">Ionotropic glutamate receptor L-glutamate and glycine-binding domain-containing protein</fullName>
    </recommendedName>
</protein>
<dbReference type="InterPro" id="IPR056198">
    <property type="entry name" value="LBD_receptor"/>
</dbReference>
<keyword evidence="9" id="KW-0325">Glycoprotein</keyword>
<dbReference type="Proteomes" id="UP000069940">
    <property type="component" value="Unassembled WGS sequence"/>
</dbReference>
<keyword evidence="11" id="KW-0407">Ion channel</keyword>
<evidence type="ECO:0008006" key="18">
    <source>
        <dbReference type="Google" id="ProtNLM"/>
    </source>
</evidence>
<feature type="signal peptide" evidence="13">
    <location>
        <begin position="1"/>
        <end position="21"/>
    </location>
</feature>
<evidence type="ECO:0000256" key="4">
    <source>
        <dbReference type="ARBA" id="ARBA00022692"/>
    </source>
</evidence>
<accession>A0ABM1XRS9</accession>
<evidence type="ECO:0000256" key="8">
    <source>
        <dbReference type="ARBA" id="ARBA00023170"/>
    </source>
</evidence>
<evidence type="ECO:0000313" key="16">
    <source>
        <dbReference type="EnsemblMetazoa" id="AALFPA23_002229.P1951"/>
    </source>
</evidence>
<feature type="chain" id="PRO_5045512678" description="Ionotropic glutamate receptor L-glutamate and glycine-binding domain-containing protein" evidence="13">
    <location>
        <begin position="22"/>
        <end position="599"/>
    </location>
</feature>